<evidence type="ECO:0000313" key="2">
    <source>
        <dbReference type="Proteomes" id="UP000054776"/>
    </source>
</evidence>
<dbReference type="AlphaFoldDB" id="A0A0V1BXH0"/>
<reference evidence="1 2" key="1">
    <citation type="submission" date="2015-01" db="EMBL/GenBank/DDBJ databases">
        <title>Evolution of Trichinella species and genotypes.</title>
        <authorList>
            <person name="Korhonen P.K."/>
            <person name="Edoardo P."/>
            <person name="Giuseppe L.R."/>
            <person name="Gasser R.B."/>
        </authorList>
    </citation>
    <scope>NUCLEOTIDE SEQUENCE [LARGE SCALE GENOMIC DNA]</scope>
    <source>
        <strain evidence="1">ISS3</strain>
    </source>
</reference>
<gene>
    <name evidence="1" type="ORF">T01_8246</name>
</gene>
<organism evidence="1 2">
    <name type="scientific">Trichinella spiralis</name>
    <name type="common">Trichina worm</name>
    <dbReference type="NCBI Taxonomy" id="6334"/>
    <lineage>
        <taxon>Eukaryota</taxon>
        <taxon>Metazoa</taxon>
        <taxon>Ecdysozoa</taxon>
        <taxon>Nematoda</taxon>
        <taxon>Enoplea</taxon>
        <taxon>Dorylaimia</taxon>
        <taxon>Trichinellida</taxon>
        <taxon>Trichinellidae</taxon>
        <taxon>Trichinella</taxon>
    </lineage>
</organism>
<sequence>MRDKMSFTSLFSFPKLSSCFKLYIKLTLYQQRKKSTTKRKSYSDEHLSIMKINYHQMEKNLKREEKKKGCLLGSGDRHAYAVHF</sequence>
<dbReference type="Proteomes" id="UP000054776">
    <property type="component" value="Unassembled WGS sequence"/>
</dbReference>
<protein>
    <submittedName>
        <fullName evidence="1">Uncharacterized protein</fullName>
    </submittedName>
</protein>
<evidence type="ECO:0000313" key="1">
    <source>
        <dbReference type="EMBL" id="KRY41671.1"/>
    </source>
</evidence>
<name>A0A0V1BXH0_TRISP</name>
<dbReference type="EMBL" id="JYDH01000007">
    <property type="protein sequence ID" value="KRY41671.1"/>
    <property type="molecule type" value="Genomic_DNA"/>
</dbReference>
<accession>A0A0V1BXH0</accession>
<proteinExistence type="predicted"/>
<keyword evidence="2" id="KW-1185">Reference proteome</keyword>
<dbReference type="InParanoid" id="A0A0V1BXH0"/>
<comment type="caution">
    <text evidence="1">The sequence shown here is derived from an EMBL/GenBank/DDBJ whole genome shotgun (WGS) entry which is preliminary data.</text>
</comment>